<comment type="caution">
    <text evidence="2">The sequence shown here is derived from an EMBL/GenBank/DDBJ whole genome shotgun (WGS) entry which is preliminary data.</text>
</comment>
<dbReference type="Pfam" id="PF04313">
    <property type="entry name" value="HSDR_N"/>
    <property type="match status" value="1"/>
</dbReference>
<keyword evidence="2" id="KW-0255">Endonuclease</keyword>
<name>A0A951QQ16_9CYAN</name>
<dbReference type="GO" id="GO:0003677">
    <property type="term" value="F:DNA binding"/>
    <property type="evidence" value="ECO:0007669"/>
    <property type="project" value="UniProtKB-KW"/>
</dbReference>
<dbReference type="Proteomes" id="UP000729701">
    <property type="component" value="Unassembled WGS sequence"/>
</dbReference>
<evidence type="ECO:0000313" key="2">
    <source>
        <dbReference type="EMBL" id="MBW4670399.1"/>
    </source>
</evidence>
<reference evidence="2" key="2">
    <citation type="journal article" date="2022" name="Microbiol. Resour. Announc.">
        <title>Metagenome Sequencing to Explore Phylogenomics of Terrestrial Cyanobacteria.</title>
        <authorList>
            <person name="Ward R.D."/>
            <person name="Stajich J.E."/>
            <person name="Johansen J.R."/>
            <person name="Huntemann M."/>
            <person name="Clum A."/>
            <person name="Foster B."/>
            <person name="Foster B."/>
            <person name="Roux S."/>
            <person name="Palaniappan K."/>
            <person name="Varghese N."/>
            <person name="Mukherjee S."/>
            <person name="Reddy T.B.K."/>
            <person name="Daum C."/>
            <person name="Copeland A."/>
            <person name="Chen I.A."/>
            <person name="Ivanova N.N."/>
            <person name="Kyrpides N.C."/>
            <person name="Shapiro N."/>
            <person name="Eloe-Fadrosh E.A."/>
            <person name="Pietrasiak N."/>
        </authorList>
    </citation>
    <scope>NUCLEOTIDE SEQUENCE</scope>
    <source>
        <strain evidence="2">GSE-NOS-MK-12-04C</strain>
    </source>
</reference>
<evidence type="ECO:0000313" key="3">
    <source>
        <dbReference type="Proteomes" id="UP000729701"/>
    </source>
</evidence>
<dbReference type="EMBL" id="JAHHGZ010000030">
    <property type="protein sequence ID" value="MBW4670399.1"/>
    <property type="molecule type" value="Genomic_DNA"/>
</dbReference>
<evidence type="ECO:0000259" key="1">
    <source>
        <dbReference type="Pfam" id="PF04313"/>
    </source>
</evidence>
<protein>
    <submittedName>
        <fullName evidence="2">Type I restriction endonuclease subunit R</fullName>
    </submittedName>
</protein>
<dbReference type="AlphaFoldDB" id="A0A951QQ16"/>
<keyword evidence="2" id="KW-0378">Hydrolase</keyword>
<reference evidence="2" key="1">
    <citation type="submission" date="2021-05" db="EMBL/GenBank/DDBJ databases">
        <authorList>
            <person name="Pietrasiak N."/>
            <person name="Ward R."/>
            <person name="Stajich J.E."/>
            <person name="Kurbessoian T."/>
        </authorList>
    </citation>
    <scope>NUCLEOTIDE SEQUENCE</scope>
    <source>
        <strain evidence="2">GSE-NOS-MK-12-04C</strain>
    </source>
</reference>
<proteinExistence type="predicted"/>
<dbReference type="InterPro" id="IPR007409">
    <property type="entry name" value="Restrct_endonuc_type1_HsdR_N"/>
</dbReference>
<feature type="domain" description="Restriction endonuclease type I HsdR N-terminal" evidence="1">
    <location>
        <begin position="43"/>
        <end position="174"/>
    </location>
</feature>
<organism evidence="2 3">
    <name type="scientific">Cyanomargarita calcarea GSE-NOS-MK-12-04C</name>
    <dbReference type="NCBI Taxonomy" id="2839659"/>
    <lineage>
        <taxon>Bacteria</taxon>
        <taxon>Bacillati</taxon>
        <taxon>Cyanobacteriota</taxon>
        <taxon>Cyanophyceae</taxon>
        <taxon>Nostocales</taxon>
        <taxon>Cyanomargaritaceae</taxon>
        <taxon>Cyanomargarita</taxon>
    </lineage>
</organism>
<dbReference type="GO" id="GO:0009035">
    <property type="term" value="F:type I site-specific deoxyribonuclease activity"/>
    <property type="evidence" value="ECO:0007669"/>
    <property type="project" value="UniProtKB-EC"/>
</dbReference>
<dbReference type="GO" id="GO:0005524">
    <property type="term" value="F:ATP binding"/>
    <property type="evidence" value="ECO:0007669"/>
    <property type="project" value="UniProtKB-KW"/>
</dbReference>
<keyword evidence="2" id="KW-0540">Nuclease</keyword>
<gene>
    <name evidence="2" type="ORF">KME60_24020</name>
</gene>
<dbReference type="Gene3D" id="3.90.1570.30">
    <property type="match status" value="1"/>
</dbReference>
<sequence length="216" mass="24774">MVQTIQAREISLYELEEKFGLQLVTDSKFFTEWRENLPSLTDAEKQALERVRSNYFNLSKRRQMSEEAVKMVVLSPILDLAGFYQSPYEIETEKSIEISAEDESIIVKGNIDVLVINKRLWVMVIESKSTKFDVITALPQALAYMLDTPNVEQPTFGLIVNGREFVFLKLVQQEKPKYVRSDALSIEKENELQQVVSVLKVIGNLITHRNAPTLFA</sequence>
<dbReference type="GO" id="GO:0009307">
    <property type="term" value="P:DNA restriction-modification system"/>
    <property type="evidence" value="ECO:0007669"/>
    <property type="project" value="UniProtKB-KW"/>
</dbReference>
<accession>A0A951QQ16</accession>